<dbReference type="Proteomes" id="UP000264141">
    <property type="component" value="Unassembled WGS sequence"/>
</dbReference>
<feature type="transmembrane region" description="Helical" evidence="1">
    <location>
        <begin position="136"/>
        <end position="155"/>
    </location>
</feature>
<dbReference type="InterPro" id="IPR011701">
    <property type="entry name" value="MFS"/>
</dbReference>
<dbReference type="PANTHER" id="PTHR23518">
    <property type="entry name" value="C-METHYLTRANSFERASE"/>
    <property type="match status" value="1"/>
</dbReference>
<dbReference type="Pfam" id="PF07690">
    <property type="entry name" value="MFS_1"/>
    <property type="match status" value="1"/>
</dbReference>
<evidence type="ECO:0000256" key="1">
    <source>
        <dbReference type="SAM" id="Phobius"/>
    </source>
</evidence>
<feature type="transmembrane region" description="Helical" evidence="1">
    <location>
        <begin position="274"/>
        <end position="297"/>
    </location>
</feature>
<dbReference type="STRING" id="229919.GCA_001050195_02601"/>
<feature type="transmembrane region" description="Helical" evidence="1">
    <location>
        <begin position="91"/>
        <end position="107"/>
    </location>
</feature>
<dbReference type="PANTHER" id="PTHR23518:SF2">
    <property type="entry name" value="MAJOR FACILITATOR SUPERFAMILY TRANSPORTER"/>
    <property type="match status" value="1"/>
</dbReference>
<dbReference type="GO" id="GO:0022857">
    <property type="term" value="F:transmembrane transporter activity"/>
    <property type="evidence" value="ECO:0007669"/>
    <property type="project" value="InterPro"/>
</dbReference>
<keyword evidence="1" id="KW-0472">Membrane</keyword>
<feature type="transmembrane region" description="Helical" evidence="1">
    <location>
        <begin position="304"/>
        <end position="323"/>
    </location>
</feature>
<protein>
    <submittedName>
        <fullName evidence="2">MFS transporter</fullName>
    </submittedName>
</protein>
<sequence length="433" mass="48006">MKSHRKKFTPALPHAVRRVALSLNGKEHRSMTLNLARRFSGASRELRLFAVASLVVGMAYSIVDSTFNNFLNDRFALTGFQRSFLEFPRELPGFLVVFVSALLWFLCSRRLGGVSMLLGAVGAILIGFASPSYGWMALWLFIYSMGQHLFMPIASTIGMELAHEGKTGQRLGQLNAIRNLAAILGSFLVALGFRFLHFTYQHTFTLATLGFVITAVLLFSMQRQRVRAPAAFLKLHKEYRLYYALAVLYGSRKQLFITFAPWVLVTIFKQPTQILATLMTIGGVIGILFQPLLGWLIDHFGERLVLASEAVLLVFVCFGYGFARSLLPEGTAFLVVCACFLLDQMLMSVSMARSTYMKKIALDPADIQPALTAGVTIDHVFSISIALLGGVIWNTYGFQYVFLLGTLIATINFFVAMQVRLPQQAAPAPAIAD</sequence>
<dbReference type="Gene3D" id="1.20.1250.20">
    <property type="entry name" value="MFS general substrate transporter like domains"/>
    <property type="match status" value="2"/>
</dbReference>
<dbReference type="SUPFAM" id="SSF103473">
    <property type="entry name" value="MFS general substrate transporter"/>
    <property type="match status" value="1"/>
</dbReference>
<feature type="transmembrane region" description="Helical" evidence="1">
    <location>
        <begin position="202"/>
        <end position="220"/>
    </location>
</feature>
<evidence type="ECO:0000313" key="2">
    <source>
        <dbReference type="EMBL" id="HCE16407.1"/>
    </source>
</evidence>
<keyword evidence="1" id="KW-0812">Transmembrane</keyword>
<evidence type="ECO:0000313" key="3">
    <source>
        <dbReference type="Proteomes" id="UP000264141"/>
    </source>
</evidence>
<reference evidence="2 3" key="1">
    <citation type="journal article" date="2018" name="Nat. Biotechnol.">
        <title>A standardized bacterial taxonomy based on genome phylogeny substantially revises the tree of life.</title>
        <authorList>
            <person name="Parks D.H."/>
            <person name="Chuvochina M."/>
            <person name="Waite D.W."/>
            <person name="Rinke C."/>
            <person name="Skarshewski A."/>
            <person name="Chaumeil P.A."/>
            <person name="Hugenholtz P."/>
        </authorList>
    </citation>
    <scope>NUCLEOTIDE SEQUENCE [LARGE SCALE GENOMIC DNA]</scope>
    <source>
        <strain evidence="2">UBA8781</strain>
    </source>
</reference>
<organism evidence="2 3">
    <name type="scientific">Anaerolinea thermolimosa</name>
    <dbReference type="NCBI Taxonomy" id="229919"/>
    <lineage>
        <taxon>Bacteria</taxon>
        <taxon>Bacillati</taxon>
        <taxon>Chloroflexota</taxon>
        <taxon>Anaerolineae</taxon>
        <taxon>Anaerolineales</taxon>
        <taxon>Anaerolineaceae</taxon>
        <taxon>Anaerolinea</taxon>
    </lineage>
</organism>
<comment type="caution">
    <text evidence="2">The sequence shown here is derived from an EMBL/GenBank/DDBJ whole genome shotgun (WGS) entry which is preliminary data.</text>
</comment>
<dbReference type="AlphaFoldDB" id="A0A3D1JDS7"/>
<feature type="transmembrane region" description="Helical" evidence="1">
    <location>
        <begin position="241"/>
        <end position="268"/>
    </location>
</feature>
<feature type="transmembrane region" description="Helical" evidence="1">
    <location>
        <begin position="370"/>
        <end position="392"/>
    </location>
</feature>
<feature type="transmembrane region" description="Helical" evidence="1">
    <location>
        <begin position="176"/>
        <end position="196"/>
    </location>
</feature>
<name>A0A3D1JDS7_9CHLR</name>
<dbReference type="InterPro" id="IPR036259">
    <property type="entry name" value="MFS_trans_sf"/>
</dbReference>
<feature type="transmembrane region" description="Helical" evidence="1">
    <location>
        <begin position="46"/>
        <end position="63"/>
    </location>
</feature>
<proteinExistence type="predicted"/>
<feature type="transmembrane region" description="Helical" evidence="1">
    <location>
        <begin position="398"/>
        <end position="417"/>
    </location>
</feature>
<feature type="transmembrane region" description="Helical" evidence="1">
    <location>
        <begin position="114"/>
        <end position="130"/>
    </location>
</feature>
<feature type="transmembrane region" description="Helical" evidence="1">
    <location>
        <begin position="329"/>
        <end position="349"/>
    </location>
</feature>
<dbReference type="EMBL" id="DPBP01000004">
    <property type="protein sequence ID" value="HCE16407.1"/>
    <property type="molecule type" value="Genomic_DNA"/>
</dbReference>
<gene>
    <name evidence="2" type="ORF">DEQ80_00970</name>
</gene>
<accession>A0A3D1JDS7</accession>
<keyword evidence="1" id="KW-1133">Transmembrane helix</keyword>